<dbReference type="OrthoDB" id="1493672at2"/>
<gene>
    <name evidence="1" type="ordered locus">SGRA_4083</name>
</gene>
<dbReference type="STRING" id="984262.SGRA_4083"/>
<keyword evidence="1" id="KW-0346">Stress response</keyword>
<dbReference type="RefSeq" id="WP_015694380.1">
    <property type="nucleotide sequence ID" value="NC_016940.1"/>
</dbReference>
<evidence type="ECO:0000313" key="2">
    <source>
        <dbReference type="Proteomes" id="UP000007519"/>
    </source>
</evidence>
<dbReference type="HOGENOM" id="CLU_2332051_0_0_10"/>
<organism evidence="1 2">
    <name type="scientific">Saprospira grandis (strain Lewin)</name>
    <dbReference type="NCBI Taxonomy" id="984262"/>
    <lineage>
        <taxon>Bacteria</taxon>
        <taxon>Pseudomonadati</taxon>
        <taxon>Bacteroidota</taxon>
        <taxon>Saprospiria</taxon>
        <taxon>Saprospirales</taxon>
        <taxon>Saprospiraceae</taxon>
        <taxon>Saprospira</taxon>
    </lineage>
</organism>
<proteinExistence type="predicted"/>
<protein>
    <submittedName>
        <fullName evidence="1">Heat shock protein DnaJ-like protein</fullName>
    </submittedName>
</protein>
<dbReference type="AlphaFoldDB" id="H6L7C6"/>
<keyword evidence="2" id="KW-1185">Reference proteome</keyword>
<reference evidence="1 2" key="1">
    <citation type="journal article" date="2012" name="Stand. Genomic Sci.">
        <title>Complete genome sequencing and analysis of Saprospira grandis str. Lewin, a predatory marine bacterium.</title>
        <authorList>
            <person name="Saw J.H."/>
            <person name="Yuryev A."/>
            <person name="Kanbe M."/>
            <person name="Hou S."/>
            <person name="Young A.G."/>
            <person name="Aizawa S."/>
            <person name="Alam M."/>
        </authorList>
    </citation>
    <scope>NUCLEOTIDE SEQUENCE [LARGE SCALE GENOMIC DNA]</scope>
    <source>
        <strain evidence="1 2">Lewin</strain>
    </source>
</reference>
<accession>H6L7C6</accession>
<dbReference type="EMBL" id="CP002831">
    <property type="protein sequence ID" value="AFC26798.1"/>
    <property type="molecule type" value="Genomic_DNA"/>
</dbReference>
<dbReference type="InterPro" id="IPR036869">
    <property type="entry name" value="J_dom_sf"/>
</dbReference>
<dbReference type="KEGG" id="sgn:SGRA_4083"/>
<sequence length="98" mass="11419">MLHNPYDVLDLDQNASKKDIQKALPLALAKQRKEKKYSPKDIMQAQKELLDPAKRLAADFLFLDRIRAKRPRKFEQPELPKIKALNQLAQNPFDPNQL</sequence>
<name>H6L7C6_SAPGL</name>
<dbReference type="SUPFAM" id="SSF46565">
    <property type="entry name" value="Chaperone J-domain"/>
    <property type="match status" value="1"/>
</dbReference>
<dbReference type="Proteomes" id="UP000007519">
    <property type="component" value="Chromosome"/>
</dbReference>
<evidence type="ECO:0000313" key="1">
    <source>
        <dbReference type="EMBL" id="AFC26798.1"/>
    </source>
</evidence>